<evidence type="ECO:0000313" key="2">
    <source>
        <dbReference type="Proteomes" id="UP000584931"/>
    </source>
</evidence>
<gene>
    <name evidence="1" type="ORF">HNR06_002892</name>
</gene>
<sequence>MYDSENDSWGWSGWDNVGNAWKDAAHAVVPWEEWGDRPGYVIGTALLNIGATVGGAVIPDWLREKLQEEAEGRAME</sequence>
<protein>
    <submittedName>
        <fullName evidence="1">Uncharacterized protein</fullName>
    </submittedName>
</protein>
<accession>A0A7Y9XCQ2</accession>
<dbReference type="AlphaFoldDB" id="A0A7Y9XCQ2"/>
<proteinExistence type="predicted"/>
<dbReference type="RefSeq" id="WP_237683377.1">
    <property type="nucleotide sequence ID" value="NZ_JACCHL010000001.1"/>
</dbReference>
<dbReference type="EMBL" id="JACCHL010000001">
    <property type="protein sequence ID" value="NYH53303.1"/>
    <property type="molecule type" value="Genomic_DNA"/>
</dbReference>
<dbReference type="Proteomes" id="UP000584931">
    <property type="component" value="Unassembled WGS sequence"/>
</dbReference>
<name>A0A7Y9XCQ2_9ACTN</name>
<reference evidence="1 2" key="1">
    <citation type="submission" date="2020-07" db="EMBL/GenBank/DDBJ databases">
        <title>Sequencing the genomes of 1000 actinobacteria strains.</title>
        <authorList>
            <person name="Klenk H.-P."/>
        </authorList>
    </citation>
    <scope>NUCLEOTIDE SEQUENCE [LARGE SCALE GENOMIC DNA]</scope>
    <source>
        <strain evidence="1 2">DSM 45278</strain>
    </source>
</reference>
<evidence type="ECO:0000313" key="1">
    <source>
        <dbReference type="EMBL" id="NYH53303.1"/>
    </source>
</evidence>
<organism evidence="1 2">
    <name type="scientific">Nocardiopsis sinuspersici</name>
    <dbReference type="NCBI Taxonomy" id="501010"/>
    <lineage>
        <taxon>Bacteria</taxon>
        <taxon>Bacillati</taxon>
        <taxon>Actinomycetota</taxon>
        <taxon>Actinomycetes</taxon>
        <taxon>Streptosporangiales</taxon>
        <taxon>Nocardiopsidaceae</taxon>
        <taxon>Nocardiopsis</taxon>
    </lineage>
</organism>
<comment type="caution">
    <text evidence="1">The sequence shown here is derived from an EMBL/GenBank/DDBJ whole genome shotgun (WGS) entry which is preliminary data.</text>
</comment>